<reference evidence="1" key="1">
    <citation type="submission" date="2021-02" db="EMBL/GenBank/DDBJ databases">
        <authorList>
            <person name="Nowell W R."/>
        </authorList>
    </citation>
    <scope>NUCLEOTIDE SEQUENCE</scope>
</reference>
<dbReference type="Proteomes" id="UP000663881">
    <property type="component" value="Unassembled WGS sequence"/>
</dbReference>
<sequence length="112" mass="13014">IVYTEKSNEQSDTIQSSSSYPIDLDTINENISQSFSSIDPKDICTIEDILQLLRQLYYLINTYIQINPHPYHSDDIISFENYFYSKKLNNKLLQQIQDSIIIASSSLPTWTE</sequence>
<comment type="caution">
    <text evidence="1">The sequence shown here is derived from an EMBL/GenBank/DDBJ whole genome shotgun (WGS) entry which is preliminary data.</text>
</comment>
<accession>A0A820S7E1</accession>
<evidence type="ECO:0000313" key="1">
    <source>
        <dbReference type="EMBL" id="CAF4448620.1"/>
    </source>
</evidence>
<dbReference type="EMBL" id="CAJOAY010034993">
    <property type="protein sequence ID" value="CAF4448620.1"/>
    <property type="molecule type" value="Genomic_DNA"/>
</dbReference>
<name>A0A820S7E1_9BILA</name>
<dbReference type="AlphaFoldDB" id="A0A820S7E1"/>
<protein>
    <submittedName>
        <fullName evidence="1">Uncharacterized protein</fullName>
    </submittedName>
</protein>
<feature type="non-terminal residue" evidence="1">
    <location>
        <position position="112"/>
    </location>
</feature>
<organism evidence="1 2">
    <name type="scientific">Adineta steineri</name>
    <dbReference type="NCBI Taxonomy" id="433720"/>
    <lineage>
        <taxon>Eukaryota</taxon>
        <taxon>Metazoa</taxon>
        <taxon>Spiralia</taxon>
        <taxon>Gnathifera</taxon>
        <taxon>Rotifera</taxon>
        <taxon>Eurotatoria</taxon>
        <taxon>Bdelloidea</taxon>
        <taxon>Adinetida</taxon>
        <taxon>Adinetidae</taxon>
        <taxon>Adineta</taxon>
    </lineage>
</organism>
<gene>
    <name evidence="1" type="ORF">OKA104_LOCUS54036</name>
</gene>
<proteinExistence type="predicted"/>
<evidence type="ECO:0000313" key="2">
    <source>
        <dbReference type="Proteomes" id="UP000663881"/>
    </source>
</evidence>
<feature type="non-terminal residue" evidence="1">
    <location>
        <position position="1"/>
    </location>
</feature>